<evidence type="ECO:0000313" key="9">
    <source>
        <dbReference type="Ensembl" id="ENSSPUP00000022784.1"/>
    </source>
</evidence>
<evidence type="ECO:0000256" key="8">
    <source>
        <dbReference type="ARBA" id="ARBA00023242"/>
    </source>
</evidence>
<keyword evidence="7" id="KW-0472">Membrane</keyword>
<keyword evidence="4" id="KW-1003">Cell membrane</keyword>
<evidence type="ECO:0000256" key="3">
    <source>
        <dbReference type="ARBA" id="ARBA00004496"/>
    </source>
</evidence>
<keyword evidence="8" id="KW-0539">Nucleus</keyword>
<dbReference type="GO" id="GO:0005634">
    <property type="term" value="C:nucleus"/>
    <property type="evidence" value="ECO:0007669"/>
    <property type="project" value="UniProtKB-SubCell"/>
</dbReference>
<evidence type="ECO:0000256" key="2">
    <source>
        <dbReference type="ARBA" id="ARBA00004236"/>
    </source>
</evidence>
<dbReference type="AlphaFoldDB" id="A0A8D0HPC7"/>
<protein>
    <submittedName>
        <fullName evidence="9">Uncharacterized protein</fullName>
    </submittedName>
</protein>
<reference evidence="9" key="1">
    <citation type="submission" date="2025-08" db="UniProtKB">
        <authorList>
            <consortium name="Ensembl"/>
        </authorList>
    </citation>
    <scope>IDENTIFICATION</scope>
</reference>
<keyword evidence="6" id="KW-0597">Phosphoprotein</keyword>
<evidence type="ECO:0000256" key="1">
    <source>
        <dbReference type="ARBA" id="ARBA00004123"/>
    </source>
</evidence>
<reference evidence="9" key="2">
    <citation type="submission" date="2025-09" db="UniProtKB">
        <authorList>
            <consortium name="Ensembl"/>
        </authorList>
    </citation>
    <scope>IDENTIFICATION</scope>
</reference>
<keyword evidence="5" id="KW-0963">Cytoplasm</keyword>
<name>A0A8D0HPC7_SPHPU</name>
<dbReference type="PANTHER" id="PTHR15129:SF1">
    <property type="entry name" value="SRC KINASE-ASSOCIATED PHOSPHOPROTEIN 1"/>
    <property type="match status" value="1"/>
</dbReference>
<evidence type="ECO:0000256" key="6">
    <source>
        <dbReference type="ARBA" id="ARBA00022553"/>
    </source>
</evidence>
<comment type="subcellular location">
    <subcellularLocation>
        <location evidence="2">Cell membrane</location>
    </subcellularLocation>
    <subcellularLocation>
        <location evidence="3">Cytoplasm</location>
    </subcellularLocation>
    <subcellularLocation>
        <location evidence="1">Nucleus</location>
    </subcellularLocation>
</comment>
<dbReference type="InterPro" id="IPR037781">
    <property type="entry name" value="SKAP_fam"/>
</dbReference>
<dbReference type="Gene3D" id="6.10.250.220">
    <property type="match status" value="1"/>
</dbReference>
<dbReference type="Ensembl" id="ENSSPUT00000024292.1">
    <property type="protein sequence ID" value="ENSSPUP00000022784.1"/>
    <property type="gene ID" value="ENSSPUG00000017491.1"/>
</dbReference>
<organism evidence="9 10">
    <name type="scientific">Sphenodon punctatus</name>
    <name type="common">Tuatara</name>
    <name type="synonym">Hatteria punctata</name>
    <dbReference type="NCBI Taxonomy" id="8508"/>
    <lineage>
        <taxon>Eukaryota</taxon>
        <taxon>Metazoa</taxon>
        <taxon>Chordata</taxon>
        <taxon>Craniata</taxon>
        <taxon>Vertebrata</taxon>
        <taxon>Euteleostomi</taxon>
        <taxon>Lepidosauria</taxon>
        <taxon>Sphenodontia</taxon>
        <taxon>Sphenodontidae</taxon>
        <taxon>Sphenodon</taxon>
    </lineage>
</organism>
<evidence type="ECO:0000256" key="4">
    <source>
        <dbReference type="ARBA" id="ARBA00022475"/>
    </source>
</evidence>
<accession>A0A8D0HPC7</accession>
<sequence>MQAVGTILPEEIQKLLEDVESYLVEGLQNENLSNRAKDHRETILFHFQQVKTRYHLEFLPQGGDQTDAFF</sequence>
<dbReference type="GeneTree" id="ENSGT00940000172404"/>
<proteinExistence type="predicted"/>
<dbReference type="GO" id="GO:0005886">
    <property type="term" value="C:plasma membrane"/>
    <property type="evidence" value="ECO:0007669"/>
    <property type="project" value="UniProtKB-SubCell"/>
</dbReference>
<dbReference type="PANTHER" id="PTHR15129">
    <property type="entry name" value="SRC-ASSOCIATED ADAPTOR PROTEIN"/>
    <property type="match status" value="1"/>
</dbReference>
<dbReference type="GO" id="GO:0005737">
    <property type="term" value="C:cytoplasm"/>
    <property type="evidence" value="ECO:0007669"/>
    <property type="project" value="UniProtKB-SubCell"/>
</dbReference>
<keyword evidence="10" id="KW-1185">Reference proteome</keyword>
<evidence type="ECO:0000256" key="7">
    <source>
        <dbReference type="ARBA" id="ARBA00023136"/>
    </source>
</evidence>
<evidence type="ECO:0000256" key="5">
    <source>
        <dbReference type="ARBA" id="ARBA00022490"/>
    </source>
</evidence>
<dbReference type="Proteomes" id="UP000694392">
    <property type="component" value="Unplaced"/>
</dbReference>
<evidence type="ECO:0000313" key="10">
    <source>
        <dbReference type="Proteomes" id="UP000694392"/>
    </source>
</evidence>